<gene>
    <name evidence="2" type="ORF">PS645_01389</name>
</gene>
<reference evidence="2 3" key="1">
    <citation type="submission" date="2019-09" db="EMBL/GenBank/DDBJ databases">
        <authorList>
            <person name="Chandra G."/>
            <person name="Truman W A."/>
        </authorList>
    </citation>
    <scope>NUCLEOTIDE SEQUENCE [LARGE SCALE GENOMIC DNA]</scope>
    <source>
        <strain evidence="2">PS645</strain>
    </source>
</reference>
<dbReference type="InterPro" id="IPR055245">
    <property type="entry name" value="HTH_proteobacteria"/>
</dbReference>
<name>A0A5E6R9I0_PSEFL</name>
<accession>A0A5E6R9I0</accession>
<protein>
    <recommendedName>
        <fullName evidence="1">Winged helix-turn-helix domain-containing protein</fullName>
    </recommendedName>
</protein>
<organism evidence="2 3">
    <name type="scientific">Pseudomonas fluorescens</name>
    <dbReference type="NCBI Taxonomy" id="294"/>
    <lineage>
        <taxon>Bacteria</taxon>
        <taxon>Pseudomonadati</taxon>
        <taxon>Pseudomonadota</taxon>
        <taxon>Gammaproteobacteria</taxon>
        <taxon>Pseudomonadales</taxon>
        <taxon>Pseudomonadaceae</taxon>
        <taxon>Pseudomonas</taxon>
    </lineage>
</organism>
<feature type="domain" description="Winged helix-turn-helix" evidence="1">
    <location>
        <begin position="8"/>
        <end position="75"/>
    </location>
</feature>
<dbReference type="Pfam" id="PF14090">
    <property type="entry name" value="HTH_39"/>
    <property type="match status" value="1"/>
</dbReference>
<dbReference type="AlphaFoldDB" id="A0A5E6R9I0"/>
<sequence>MTRHSSTEQDRKMIEALRNGPISTIEAAEILDIVQPPSTIRRLRNQGHEIRTYWTHQSTEPGRPPHRVAKYILMREAS</sequence>
<dbReference type="EMBL" id="CABVGX010000008">
    <property type="protein sequence ID" value="VVM63463.1"/>
    <property type="molecule type" value="Genomic_DNA"/>
</dbReference>
<evidence type="ECO:0000313" key="3">
    <source>
        <dbReference type="Proteomes" id="UP000325607"/>
    </source>
</evidence>
<proteinExistence type="predicted"/>
<dbReference type="RefSeq" id="WP_080115813.1">
    <property type="nucleotide sequence ID" value="NZ_CABVGX010000008.1"/>
</dbReference>
<dbReference type="OrthoDB" id="6971797at2"/>
<dbReference type="Proteomes" id="UP000325607">
    <property type="component" value="Unassembled WGS sequence"/>
</dbReference>
<evidence type="ECO:0000259" key="1">
    <source>
        <dbReference type="Pfam" id="PF14090"/>
    </source>
</evidence>
<evidence type="ECO:0000313" key="2">
    <source>
        <dbReference type="EMBL" id="VVM63463.1"/>
    </source>
</evidence>